<evidence type="ECO:0000313" key="3">
    <source>
        <dbReference type="Proteomes" id="UP001391051"/>
    </source>
</evidence>
<sequence length="521" mass="58804">MASLFQGPSSITSLASHNGKKLSQRGPATTHSVLNSRLVPGRTPPFLRGGPLVDLLDFLNTHYDGIRRITAPDSPDEFDEIRKEIIIQLEQLLGPHAYDLFYKPQDYTARGLWSHLMQCVDEKLALSQDHARWSRLNPNKVYALLPGTGLNYSFAQPGHAEANIGYGVPEWMVRAVQRSTEIQYRAKPDPSQITISIRDIEKYGKPQPKSELDEWREYCLSVRESMRPPLRVLHASEGNDHPLSGGCRDADEPMPRVVSTNCLELQRLREQQAVPSLSLHAHDLHTLSSPAFSSGNAYPPTSPPLPSHSALLDRISDEELEQENKEWPSAEADRYQERFAYESSTLEGSKSYFTEMSRLPLDILFEMEDVTYAMAQIWLAQQRSGPIYQNSQANYFVILANLSIAAERFSRESPGPEAMEKIVEATRELLCLRVGIKESSLDQTNAASARTSKQTPSLAKDCRIILRGLYKALEEFDHYPMGEEGQKLPPHVSYREMAEITGKKQPAKMNCPPKRQMVLFR</sequence>
<accession>A0ABR1Q7S2</accession>
<feature type="region of interest" description="Disordered" evidence="1">
    <location>
        <begin position="15"/>
        <end position="37"/>
    </location>
</feature>
<evidence type="ECO:0000313" key="2">
    <source>
        <dbReference type="EMBL" id="KAK7948449.1"/>
    </source>
</evidence>
<gene>
    <name evidence="2" type="ORF">PG986_009335</name>
</gene>
<dbReference type="Proteomes" id="UP001391051">
    <property type="component" value="Unassembled WGS sequence"/>
</dbReference>
<dbReference type="EMBL" id="JAQQWE010000006">
    <property type="protein sequence ID" value="KAK7948449.1"/>
    <property type="molecule type" value="Genomic_DNA"/>
</dbReference>
<evidence type="ECO:0000256" key="1">
    <source>
        <dbReference type="SAM" id="MobiDB-lite"/>
    </source>
</evidence>
<organism evidence="2 3">
    <name type="scientific">Apiospora aurea</name>
    <dbReference type="NCBI Taxonomy" id="335848"/>
    <lineage>
        <taxon>Eukaryota</taxon>
        <taxon>Fungi</taxon>
        <taxon>Dikarya</taxon>
        <taxon>Ascomycota</taxon>
        <taxon>Pezizomycotina</taxon>
        <taxon>Sordariomycetes</taxon>
        <taxon>Xylariomycetidae</taxon>
        <taxon>Amphisphaeriales</taxon>
        <taxon>Apiosporaceae</taxon>
        <taxon>Apiospora</taxon>
    </lineage>
</organism>
<keyword evidence="3" id="KW-1185">Reference proteome</keyword>
<dbReference type="GeneID" id="92078619"/>
<name>A0ABR1Q7S2_9PEZI</name>
<reference evidence="2 3" key="1">
    <citation type="submission" date="2023-01" db="EMBL/GenBank/DDBJ databases">
        <title>Analysis of 21 Apiospora genomes using comparative genomics revels a genus with tremendous synthesis potential of carbohydrate active enzymes and secondary metabolites.</title>
        <authorList>
            <person name="Sorensen T."/>
        </authorList>
    </citation>
    <scope>NUCLEOTIDE SEQUENCE [LARGE SCALE GENOMIC DNA]</scope>
    <source>
        <strain evidence="2 3">CBS 24483</strain>
    </source>
</reference>
<dbReference type="RefSeq" id="XP_066697955.1">
    <property type="nucleotide sequence ID" value="XM_066845557.1"/>
</dbReference>
<comment type="caution">
    <text evidence="2">The sequence shown here is derived from an EMBL/GenBank/DDBJ whole genome shotgun (WGS) entry which is preliminary data.</text>
</comment>
<protein>
    <submittedName>
        <fullName evidence="2">Uncharacterized protein</fullName>
    </submittedName>
</protein>
<feature type="compositionally biased region" description="Polar residues" evidence="1">
    <location>
        <begin position="26"/>
        <end position="35"/>
    </location>
</feature>
<proteinExistence type="predicted"/>